<sequence>MPKIPDYLCFLHCYLFAHFKPCFVLQCCSSHFSLFLWLMALLATIACGLTANIFIILAFVLSDSAKKPGLCAVVTIA</sequence>
<keyword evidence="3" id="KW-1185">Reference proteome</keyword>
<dbReference type="AlphaFoldDB" id="A0A4U5M7J7"/>
<protein>
    <submittedName>
        <fullName evidence="2">Uncharacterized protein</fullName>
    </submittedName>
</protein>
<feature type="transmembrane region" description="Helical" evidence="1">
    <location>
        <begin position="34"/>
        <end position="61"/>
    </location>
</feature>
<gene>
    <name evidence="2" type="ORF">L596_025366</name>
</gene>
<evidence type="ECO:0000313" key="2">
    <source>
        <dbReference type="EMBL" id="TKR64889.1"/>
    </source>
</evidence>
<proteinExistence type="predicted"/>
<keyword evidence="1" id="KW-0812">Transmembrane</keyword>
<dbReference type="EMBL" id="AZBU02000009">
    <property type="protein sequence ID" value="TKR64889.1"/>
    <property type="molecule type" value="Genomic_DNA"/>
</dbReference>
<keyword evidence="1" id="KW-0472">Membrane</keyword>
<dbReference type="Proteomes" id="UP000298663">
    <property type="component" value="Unassembled WGS sequence"/>
</dbReference>
<reference evidence="2 3" key="1">
    <citation type="journal article" date="2015" name="Genome Biol.">
        <title>Comparative genomics of Steinernema reveals deeply conserved gene regulatory networks.</title>
        <authorList>
            <person name="Dillman A.R."/>
            <person name="Macchietto M."/>
            <person name="Porter C.F."/>
            <person name="Rogers A."/>
            <person name="Williams B."/>
            <person name="Antoshechkin I."/>
            <person name="Lee M.M."/>
            <person name="Goodwin Z."/>
            <person name="Lu X."/>
            <person name="Lewis E.E."/>
            <person name="Goodrich-Blair H."/>
            <person name="Stock S.P."/>
            <person name="Adams B.J."/>
            <person name="Sternberg P.W."/>
            <person name="Mortazavi A."/>
        </authorList>
    </citation>
    <scope>NUCLEOTIDE SEQUENCE [LARGE SCALE GENOMIC DNA]</scope>
    <source>
        <strain evidence="2 3">ALL</strain>
    </source>
</reference>
<evidence type="ECO:0000313" key="3">
    <source>
        <dbReference type="Proteomes" id="UP000298663"/>
    </source>
</evidence>
<evidence type="ECO:0000256" key="1">
    <source>
        <dbReference type="SAM" id="Phobius"/>
    </source>
</evidence>
<keyword evidence="1" id="KW-1133">Transmembrane helix</keyword>
<reference evidence="2 3" key="2">
    <citation type="journal article" date="2019" name="G3 (Bethesda)">
        <title>Hybrid Assembly of the Genome of the Entomopathogenic Nematode Steinernema carpocapsae Identifies the X-Chromosome.</title>
        <authorList>
            <person name="Serra L."/>
            <person name="Macchietto M."/>
            <person name="Macias-Munoz A."/>
            <person name="McGill C.J."/>
            <person name="Rodriguez I.M."/>
            <person name="Rodriguez B."/>
            <person name="Murad R."/>
            <person name="Mortazavi A."/>
        </authorList>
    </citation>
    <scope>NUCLEOTIDE SEQUENCE [LARGE SCALE GENOMIC DNA]</scope>
    <source>
        <strain evidence="2 3">ALL</strain>
    </source>
</reference>
<accession>A0A4U5M7J7</accession>
<comment type="caution">
    <text evidence="2">The sequence shown here is derived from an EMBL/GenBank/DDBJ whole genome shotgun (WGS) entry which is preliminary data.</text>
</comment>
<name>A0A4U5M7J7_STECR</name>
<organism evidence="2 3">
    <name type="scientific">Steinernema carpocapsae</name>
    <name type="common">Entomopathogenic nematode</name>
    <dbReference type="NCBI Taxonomy" id="34508"/>
    <lineage>
        <taxon>Eukaryota</taxon>
        <taxon>Metazoa</taxon>
        <taxon>Ecdysozoa</taxon>
        <taxon>Nematoda</taxon>
        <taxon>Chromadorea</taxon>
        <taxon>Rhabditida</taxon>
        <taxon>Tylenchina</taxon>
        <taxon>Panagrolaimomorpha</taxon>
        <taxon>Strongyloidoidea</taxon>
        <taxon>Steinernematidae</taxon>
        <taxon>Steinernema</taxon>
    </lineage>
</organism>